<dbReference type="EMBL" id="FPAA01000016">
    <property type="protein sequence ID" value="SFS99884.1"/>
    <property type="molecule type" value="Genomic_DNA"/>
</dbReference>
<accession>A0A1I6UER5</accession>
<dbReference type="OrthoDB" id="2989874at2"/>
<proteinExistence type="predicted"/>
<evidence type="ECO:0000313" key="3">
    <source>
        <dbReference type="Proteomes" id="UP000198660"/>
    </source>
</evidence>
<dbReference type="RefSeq" id="WP_091839303.1">
    <property type="nucleotide sequence ID" value="NZ_FPAA01000016.1"/>
</dbReference>
<dbReference type="Proteomes" id="UP000198660">
    <property type="component" value="Unassembled WGS sequence"/>
</dbReference>
<feature type="coiled-coil region" evidence="1">
    <location>
        <begin position="66"/>
        <end position="93"/>
    </location>
</feature>
<evidence type="ECO:0000313" key="2">
    <source>
        <dbReference type="EMBL" id="SFS99884.1"/>
    </source>
</evidence>
<keyword evidence="1" id="KW-0175">Coiled coil</keyword>
<reference evidence="3" key="1">
    <citation type="submission" date="2016-10" db="EMBL/GenBank/DDBJ databases">
        <authorList>
            <person name="Varghese N."/>
            <person name="Submissions S."/>
        </authorList>
    </citation>
    <scope>NUCLEOTIDE SEQUENCE [LARGE SCALE GENOMIC DNA]</scope>
    <source>
        <strain evidence="3">DSM 45789</strain>
    </source>
</reference>
<gene>
    <name evidence="2" type="ORF">SAMN05444972_1167</name>
</gene>
<keyword evidence="3" id="KW-1185">Reference proteome</keyword>
<organism evidence="2 3">
    <name type="scientific">Marininema halotolerans</name>
    <dbReference type="NCBI Taxonomy" id="1155944"/>
    <lineage>
        <taxon>Bacteria</taxon>
        <taxon>Bacillati</taxon>
        <taxon>Bacillota</taxon>
        <taxon>Bacilli</taxon>
        <taxon>Bacillales</taxon>
        <taxon>Thermoactinomycetaceae</taxon>
        <taxon>Marininema</taxon>
    </lineage>
</organism>
<evidence type="ECO:0000256" key="1">
    <source>
        <dbReference type="SAM" id="Coils"/>
    </source>
</evidence>
<name>A0A1I6UER5_9BACL</name>
<sequence length="211" mass="23358">MNSIPNTLLQHRKKIFIILVGLILILMSPLLASWSDRVVLPILANNNIFGLTNDLVDRTSKMATDTQALEKQVAEAESAMSGLDQQNSLLKKQLKTNSDIQSELNDQLSGNVAARKGMSKILNKEDETITLTKSAAVKGDAVTKQMKVTATQLQTVASYTGKLGVSTAQLNEKLSGLISELDRSVDNFHFIKKIKDAWEHLKDKLKHPFHH</sequence>
<protein>
    <submittedName>
        <fullName evidence="2">Uncharacterized protein</fullName>
    </submittedName>
</protein>
<dbReference type="AlphaFoldDB" id="A0A1I6UER5"/>